<reference evidence="2" key="1">
    <citation type="submission" date="2021-01" db="EMBL/GenBank/DDBJ databases">
        <authorList>
            <person name="Kaushik A."/>
        </authorList>
    </citation>
    <scope>NUCLEOTIDE SEQUENCE</scope>
    <source>
        <strain evidence="2">AG1-1C</strain>
    </source>
</reference>
<proteinExistence type="predicted"/>
<name>A0A8H3BBY5_9AGAM</name>
<dbReference type="EMBL" id="CAJMWS010000593">
    <property type="protein sequence ID" value="CAE6453993.1"/>
    <property type="molecule type" value="Genomic_DNA"/>
</dbReference>
<feature type="compositionally biased region" description="Low complexity" evidence="1">
    <location>
        <begin position="110"/>
        <end position="123"/>
    </location>
</feature>
<protein>
    <submittedName>
        <fullName evidence="2">Uncharacterized protein</fullName>
    </submittedName>
</protein>
<evidence type="ECO:0000313" key="3">
    <source>
        <dbReference type="Proteomes" id="UP000663846"/>
    </source>
</evidence>
<dbReference type="Proteomes" id="UP000663846">
    <property type="component" value="Unassembled WGS sequence"/>
</dbReference>
<dbReference type="AlphaFoldDB" id="A0A8H3BBY5"/>
<comment type="caution">
    <text evidence="2">The sequence shown here is derived from an EMBL/GenBank/DDBJ whole genome shotgun (WGS) entry which is preliminary data.</text>
</comment>
<accession>A0A8H3BBY5</accession>
<organism evidence="2 3">
    <name type="scientific">Rhizoctonia solani</name>
    <dbReference type="NCBI Taxonomy" id="456999"/>
    <lineage>
        <taxon>Eukaryota</taxon>
        <taxon>Fungi</taxon>
        <taxon>Dikarya</taxon>
        <taxon>Basidiomycota</taxon>
        <taxon>Agaricomycotina</taxon>
        <taxon>Agaricomycetes</taxon>
        <taxon>Cantharellales</taxon>
        <taxon>Ceratobasidiaceae</taxon>
        <taxon>Rhizoctonia</taxon>
    </lineage>
</organism>
<gene>
    <name evidence="2" type="ORF">RDB_LOCUS149194</name>
</gene>
<evidence type="ECO:0000256" key="1">
    <source>
        <dbReference type="SAM" id="MobiDB-lite"/>
    </source>
</evidence>
<feature type="region of interest" description="Disordered" evidence="1">
    <location>
        <begin position="102"/>
        <end position="123"/>
    </location>
</feature>
<evidence type="ECO:0000313" key="2">
    <source>
        <dbReference type="EMBL" id="CAE6453993.1"/>
    </source>
</evidence>
<sequence length="123" mass="13645">MYRPVSLSNYCKFRYQWDLQELQTPVHQSKVTHLVLPLNVGLEFGTTKAHAHVNFQAPEGSTASHCSLKRTFQASQVGTDRACLSKIWQNVPLEMPEINQTANSTDRLIPFSSQAQPGSSSAG</sequence>